<feature type="non-terminal residue" evidence="2">
    <location>
        <position position="266"/>
    </location>
</feature>
<protein>
    <submittedName>
        <fullName evidence="2">Uncharacterized protein</fullName>
    </submittedName>
</protein>
<reference evidence="2 3" key="1">
    <citation type="submission" date="2018-05" db="EMBL/GenBank/DDBJ databases">
        <title>Paenibacillus flagellatus sp. nov., isolated from selenium mineral soil.</title>
        <authorList>
            <person name="Dai X."/>
        </authorList>
    </citation>
    <scope>NUCLEOTIDE SEQUENCE [LARGE SCALE GENOMIC DNA]</scope>
    <source>
        <strain evidence="2 3">DXL2</strain>
    </source>
</reference>
<sequence>MSMQIGSLMRSLLGELQPADAKTLDLKVGQIVKGMVLQLLGEQDALVNIGGVHVRARLEAPLQQGQVTFLQVQPESNGGQMVLKPVNGTDVPLTDDTLADMLKGFGMKDQPAVRELARQLQQADVALTKGSLQSFQRVMEQAPPDAAPDQWLEAALVAHKRQLPLTRETVRSLREAMFGPPLHAQLDRLEAEAAAAARAPMPQAASGELRELLGKLAQAMRAVRDAAGAMPAPGATAPAAPGSAAGAAAAASPAASAPAEPPAPAS</sequence>
<proteinExistence type="predicted"/>
<comment type="caution">
    <text evidence="2">The sequence shown here is derived from an EMBL/GenBank/DDBJ whole genome shotgun (WGS) entry which is preliminary data.</text>
</comment>
<feature type="compositionally biased region" description="Low complexity" evidence="1">
    <location>
        <begin position="228"/>
        <end position="258"/>
    </location>
</feature>
<evidence type="ECO:0000313" key="3">
    <source>
        <dbReference type="Proteomes" id="UP000247476"/>
    </source>
</evidence>
<dbReference type="Proteomes" id="UP000247476">
    <property type="component" value="Unassembled WGS sequence"/>
</dbReference>
<dbReference type="EMBL" id="QJVJ01000005">
    <property type="protein sequence ID" value="PYI54212.1"/>
    <property type="molecule type" value="Genomic_DNA"/>
</dbReference>
<gene>
    <name evidence="2" type="ORF">DLM86_12000</name>
</gene>
<dbReference type="AlphaFoldDB" id="A0A2V5K615"/>
<evidence type="ECO:0000256" key="1">
    <source>
        <dbReference type="SAM" id="MobiDB-lite"/>
    </source>
</evidence>
<name>A0A2V5K615_9BACL</name>
<feature type="region of interest" description="Disordered" evidence="1">
    <location>
        <begin position="228"/>
        <end position="266"/>
    </location>
</feature>
<keyword evidence="3" id="KW-1185">Reference proteome</keyword>
<organism evidence="2 3">
    <name type="scientific">Paenibacillus flagellatus</name>
    <dbReference type="NCBI Taxonomy" id="2211139"/>
    <lineage>
        <taxon>Bacteria</taxon>
        <taxon>Bacillati</taxon>
        <taxon>Bacillota</taxon>
        <taxon>Bacilli</taxon>
        <taxon>Bacillales</taxon>
        <taxon>Paenibacillaceae</taxon>
        <taxon>Paenibacillus</taxon>
    </lineage>
</organism>
<evidence type="ECO:0000313" key="2">
    <source>
        <dbReference type="EMBL" id="PYI54212.1"/>
    </source>
</evidence>
<accession>A0A2V5K615</accession>